<reference evidence="8" key="1">
    <citation type="submission" date="2022-07" db="EMBL/GenBank/DDBJ databases">
        <title>Phylogenomic reconstructions and comparative analyses of Kickxellomycotina fungi.</title>
        <authorList>
            <person name="Reynolds N.K."/>
            <person name="Stajich J.E."/>
            <person name="Barry K."/>
            <person name="Grigoriev I.V."/>
            <person name="Crous P."/>
            <person name="Smith M.E."/>
        </authorList>
    </citation>
    <scope>NUCLEOTIDE SEQUENCE</scope>
    <source>
        <strain evidence="8">IMI 214461</strain>
    </source>
</reference>
<keyword evidence="3" id="KW-0378">Hydrolase</keyword>
<dbReference type="CDD" id="cd01283">
    <property type="entry name" value="cytidine_deaminase"/>
    <property type="match status" value="1"/>
</dbReference>
<evidence type="ECO:0000256" key="3">
    <source>
        <dbReference type="ARBA" id="ARBA00022801"/>
    </source>
</evidence>
<comment type="similarity">
    <text evidence="5">Belongs to the MT-A70-like family.</text>
</comment>
<keyword evidence="9" id="KW-1185">Reference proteome</keyword>
<dbReference type="OrthoDB" id="426718at2759"/>
<dbReference type="GO" id="GO:0008270">
    <property type="term" value="F:zinc ion binding"/>
    <property type="evidence" value="ECO:0007669"/>
    <property type="project" value="InterPro"/>
</dbReference>
<keyword evidence="4" id="KW-0862">Zinc</keyword>
<dbReference type="InterPro" id="IPR029063">
    <property type="entry name" value="SAM-dependent_MTases_sf"/>
</dbReference>
<dbReference type="GO" id="GO:0005829">
    <property type="term" value="C:cytosol"/>
    <property type="evidence" value="ECO:0007669"/>
    <property type="project" value="TreeGrafter"/>
</dbReference>
<feature type="domain" description="CMP/dCMP-type deaminase" evidence="7">
    <location>
        <begin position="11"/>
        <end position="122"/>
    </location>
</feature>
<feature type="region of interest" description="Disordered" evidence="6">
    <location>
        <begin position="162"/>
        <end position="181"/>
    </location>
</feature>
<dbReference type="InterPro" id="IPR016193">
    <property type="entry name" value="Cytidine_deaminase-like"/>
</dbReference>
<evidence type="ECO:0000256" key="1">
    <source>
        <dbReference type="ARBA" id="ARBA00006576"/>
    </source>
</evidence>
<dbReference type="SUPFAM" id="SSF53927">
    <property type="entry name" value="Cytidine deaminase-like"/>
    <property type="match status" value="1"/>
</dbReference>
<dbReference type="InterPro" id="IPR007757">
    <property type="entry name" value="MT-A70-like"/>
</dbReference>
<gene>
    <name evidence="8" type="ORF">H4R26_000042</name>
</gene>
<evidence type="ECO:0000313" key="9">
    <source>
        <dbReference type="Proteomes" id="UP001150907"/>
    </source>
</evidence>
<keyword evidence="2" id="KW-0479">Metal-binding</keyword>
<dbReference type="PROSITE" id="PS51747">
    <property type="entry name" value="CYT_DCMP_DEAMINASES_2"/>
    <property type="match status" value="1"/>
</dbReference>
<evidence type="ECO:0000256" key="5">
    <source>
        <dbReference type="PROSITE-ProRule" id="PRU00489"/>
    </source>
</evidence>
<proteinExistence type="inferred from homology"/>
<evidence type="ECO:0000256" key="2">
    <source>
        <dbReference type="ARBA" id="ARBA00022723"/>
    </source>
</evidence>
<dbReference type="EMBL" id="JANBQF010000001">
    <property type="protein sequence ID" value="KAJ2008723.1"/>
    <property type="molecule type" value="Genomic_DNA"/>
</dbReference>
<dbReference type="GO" id="GO:0004126">
    <property type="term" value="F:cytidine deaminase activity"/>
    <property type="evidence" value="ECO:0007669"/>
    <property type="project" value="UniProtKB-ARBA"/>
</dbReference>
<dbReference type="InterPro" id="IPR016192">
    <property type="entry name" value="APOBEC/CMP_deaminase_Zn-bd"/>
</dbReference>
<dbReference type="PANTHER" id="PTHR11644">
    <property type="entry name" value="CYTIDINE DEAMINASE"/>
    <property type="match status" value="1"/>
</dbReference>
<evidence type="ECO:0000259" key="7">
    <source>
        <dbReference type="PROSITE" id="PS51747"/>
    </source>
</evidence>
<dbReference type="Proteomes" id="UP001150907">
    <property type="component" value="Unassembled WGS sequence"/>
</dbReference>
<dbReference type="AlphaFoldDB" id="A0A9W8BNH2"/>
<dbReference type="NCBIfam" id="NF004064">
    <property type="entry name" value="PRK05578.1"/>
    <property type="match status" value="1"/>
</dbReference>
<evidence type="ECO:0000256" key="4">
    <source>
        <dbReference type="ARBA" id="ARBA00022833"/>
    </source>
</evidence>
<dbReference type="PROSITE" id="PS51143">
    <property type="entry name" value="MT_A70"/>
    <property type="match status" value="1"/>
</dbReference>
<comment type="caution">
    <text evidence="8">The sequence shown here is derived from an EMBL/GenBank/DDBJ whole genome shotgun (WGS) entry which is preliminary data.</text>
</comment>
<dbReference type="PANTHER" id="PTHR11644:SF2">
    <property type="entry name" value="CYTIDINE DEAMINASE"/>
    <property type="match status" value="1"/>
</dbReference>
<comment type="similarity">
    <text evidence="1">Belongs to the cytidine and deoxycytidylate deaminase family.</text>
</comment>
<dbReference type="InterPro" id="IPR050202">
    <property type="entry name" value="Cyt/Deoxycyt_deaminase"/>
</dbReference>
<dbReference type="GO" id="GO:0055086">
    <property type="term" value="P:nucleobase-containing small molecule metabolic process"/>
    <property type="evidence" value="ECO:0007669"/>
    <property type="project" value="UniProtKB-ARBA"/>
</dbReference>
<evidence type="ECO:0000256" key="6">
    <source>
        <dbReference type="SAM" id="MobiDB-lite"/>
    </source>
</evidence>
<dbReference type="GO" id="GO:0042802">
    <property type="term" value="F:identical protein binding"/>
    <property type="evidence" value="ECO:0007669"/>
    <property type="project" value="UniProtKB-ARBA"/>
</dbReference>
<accession>A0A9W8BNH2</accession>
<dbReference type="InterPro" id="IPR002125">
    <property type="entry name" value="CMP_dCMP_dom"/>
</dbReference>
<dbReference type="Pfam" id="PF00383">
    <property type="entry name" value="dCMP_cyt_deam_1"/>
    <property type="match status" value="1"/>
</dbReference>
<dbReference type="GO" id="GO:0072527">
    <property type="term" value="P:pyrimidine-containing compound metabolic process"/>
    <property type="evidence" value="ECO:0007669"/>
    <property type="project" value="UniProtKB-ARBA"/>
</dbReference>
<sequence length="586" mass="65970">MRFDKEHSQDEQTTRLIEAALEARNNAHCPYSKFRVGAALLTAEGKVFRGCNIESCSFSPTICAERVAIASAVVSAIDSDCDLNDTPITPCGVCRQAMREFGKDLTILLVCPDKRNQYYVGYVEDDESVDAIMKKFEELDKIEKEFSAKKKVDAGAASSSILDASGSTGASPDGNGGLIENVKDEDAAGSASEAAIAEQAAAAASENSMSLELLEEVFKRTSAFTVRGAMMEDFDLEAMDDIELWEAEAGDSIPIEWEEEEDYITLNLDDDALDDEFGVTAPRRRYMKREPTKKGGPKVSSRDQILQRYKYMQVRIQDRHGHTFFVSRKVNAVDPSLPTYVRIPPIPIPRAWVKHIRPLIQGAESTPRNVISGVLLPSTEPKWARRIATDATLDFDFSIFERTFQCVYMDPPLLLPGEQPKPGYFNISRLTAIPVHKMLVPGAFLFTWCEKELLPDMCGVAEREWGLKYVENFCWVRQQTNNHIAKLPSSYFRRSKVTLLIFRREGDLEMRHQRSPDSVFDFTKPPMAGDLNDRKPEFAYTVIETLLPRALCTAELPEPNRLVQLWMPADCHRTHWTTIVQKAISN</sequence>
<dbReference type="SUPFAM" id="SSF53335">
    <property type="entry name" value="S-adenosyl-L-methionine-dependent methyltransferases"/>
    <property type="match status" value="1"/>
</dbReference>
<protein>
    <recommendedName>
        <fullName evidence="7">CMP/dCMP-type deaminase domain-containing protein</fullName>
    </recommendedName>
</protein>
<dbReference type="PROSITE" id="PS00903">
    <property type="entry name" value="CYT_DCMP_DEAMINASES_1"/>
    <property type="match status" value="1"/>
</dbReference>
<dbReference type="Pfam" id="PF05063">
    <property type="entry name" value="MT-A70"/>
    <property type="match status" value="1"/>
</dbReference>
<name>A0A9W8BNH2_9FUNG</name>
<dbReference type="Gene3D" id="3.40.140.10">
    <property type="entry name" value="Cytidine Deaminase, domain 2"/>
    <property type="match status" value="1"/>
</dbReference>
<organism evidence="8 9">
    <name type="scientific">Coemansia thaxteri</name>
    <dbReference type="NCBI Taxonomy" id="2663907"/>
    <lineage>
        <taxon>Eukaryota</taxon>
        <taxon>Fungi</taxon>
        <taxon>Fungi incertae sedis</taxon>
        <taxon>Zoopagomycota</taxon>
        <taxon>Kickxellomycotina</taxon>
        <taxon>Kickxellomycetes</taxon>
        <taxon>Kickxellales</taxon>
        <taxon>Kickxellaceae</taxon>
        <taxon>Coemansia</taxon>
    </lineage>
</organism>
<evidence type="ECO:0000313" key="8">
    <source>
        <dbReference type="EMBL" id="KAJ2008723.1"/>
    </source>
</evidence>